<name>A0A846ZDY4_9ACTN</name>
<dbReference type="SUPFAM" id="SSF110849">
    <property type="entry name" value="ParB/Sulfiredoxin"/>
    <property type="match status" value="1"/>
</dbReference>
<evidence type="ECO:0000313" key="4">
    <source>
        <dbReference type="Proteomes" id="UP000579250"/>
    </source>
</evidence>
<accession>A0A846ZDY4</accession>
<dbReference type="EMBL" id="JAAXPI010000098">
    <property type="protein sequence ID" value="NKZ08783.1"/>
    <property type="molecule type" value="Genomic_DNA"/>
</dbReference>
<dbReference type="InterPro" id="IPR036086">
    <property type="entry name" value="ParB/Sulfiredoxin_sf"/>
</dbReference>
<evidence type="ECO:0000256" key="1">
    <source>
        <dbReference type="SAM" id="MobiDB-lite"/>
    </source>
</evidence>
<evidence type="ECO:0000313" key="3">
    <source>
        <dbReference type="EMBL" id="NKZ08783.1"/>
    </source>
</evidence>
<feature type="domain" description="ParB-like N-terminal" evidence="2">
    <location>
        <begin position="11"/>
        <end position="94"/>
    </location>
</feature>
<dbReference type="Proteomes" id="UP000579250">
    <property type="component" value="Unassembled WGS sequence"/>
</dbReference>
<protein>
    <submittedName>
        <fullName evidence="3">DUF1013 domain-containing protein</fullName>
    </submittedName>
</protein>
<dbReference type="SMART" id="SM00470">
    <property type="entry name" value="ParB"/>
    <property type="match status" value="1"/>
</dbReference>
<gene>
    <name evidence="3" type="ORF">HGB48_34340</name>
</gene>
<organism evidence="3 4">
    <name type="scientific">Actinomadura latina</name>
    <dbReference type="NCBI Taxonomy" id="163603"/>
    <lineage>
        <taxon>Bacteria</taxon>
        <taxon>Bacillati</taxon>
        <taxon>Actinomycetota</taxon>
        <taxon>Actinomycetes</taxon>
        <taxon>Streptosporangiales</taxon>
        <taxon>Thermomonosporaceae</taxon>
        <taxon>Actinomadura</taxon>
    </lineage>
</organism>
<proteinExistence type="predicted"/>
<feature type="compositionally biased region" description="Basic and acidic residues" evidence="1">
    <location>
        <begin position="200"/>
        <end position="219"/>
    </location>
</feature>
<dbReference type="AlphaFoldDB" id="A0A846ZDY4"/>
<keyword evidence="4" id="KW-1185">Reference proteome</keyword>
<evidence type="ECO:0000259" key="2">
    <source>
        <dbReference type="SMART" id="SM00470"/>
    </source>
</evidence>
<reference evidence="3 4" key="1">
    <citation type="submission" date="2020-04" db="EMBL/GenBank/DDBJ databases">
        <title>MicrobeNet Type strains.</title>
        <authorList>
            <person name="Nicholson A.C."/>
        </authorList>
    </citation>
    <scope>NUCLEOTIDE SEQUENCE [LARGE SCALE GENOMIC DNA]</scope>
    <source>
        <strain evidence="3 4">ATCC BAA-277</strain>
    </source>
</reference>
<dbReference type="Gene3D" id="3.90.1530.10">
    <property type="entry name" value="Conserved hypothetical protein from pyrococcus furiosus pfu- 392566-001, ParB domain"/>
    <property type="match status" value="1"/>
</dbReference>
<feature type="region of interest" description="Disordered" evidence="1">
    <location>
        <begin position="200"/>
        <end position="243"/>
    </location>
</feature>
<sequence length="315" mass="35045">MLREVRDSDTVEVLIAELLPANSPRLAQVDEHIQVLSEADTELPPILVHRNTLRVIDGMHRLRAAQRRGATSIYVRYFDGDEREAFVMSVRLNSAHGLPLTLADRKNAALRIINYHPEWSDRAIAALVGISDKTVGAIRRREGDNLPQPAARIGRDNETYPLSSMQGRLRASELFRQNPNATTREVARLAQISATTAKDVRNRLLRGEDPVPPKQRENRGAAAGEAPVRTGGPARRPPTIALSRLRTDPSLRFSESGRTLLRWLEALGSDPDEWVSIADSVPSHCAPAVAEMARQRSEDWRSFALALDRRVQATS</sequence>
<comment type="caution">
    <text evidence="3">The sequence shown here is derived from an EMBL/GenBank/DDBJ whole genome shotgun (WGS) entry which is preliminary data.</text>
</comment>
<dbReference type="InterPro" id="IPR003115">
    <property type="entry name" value="ParB_N"/>
</dbReference>